<dbReference type="EMBL" id="CP060139">
    <property type="protein sequence ID" value="QNR24276.1"/>
    <property type="molecule type" value="Genomic_DNA"/>
</dbReference>
<evidence type="ECO:0000256" key="1">
    <source>
        <dbReference type="SAM" id="Phobius"/>
    </source>
</evidence>
<organism evidence="2 3">
    <name type="scientific">Croceimicrobium hydrocarbonivorans</name>
    <dbReference type="NCBI Taxonomy" id="2761580"/>
    <lineage>
        <taxon>Bacteria</taxon>
        <taxon>Pseudomonadati</taxon>
        <taxon>Bacteroidota</taxon>
        <taxon>Flavobacteriia</taxon>
        <taxon>Flavobacteriales</taxon>
        <taxon>Owenweeksiaceae</taxon>
        <taxon>Croceimicrobium</taxon>
    </lineage>
</organism>
<protein>
    <submittedName>
        <fullName evidence="2">Uncharacterized protein</fullName>
    </submittedName>
</protein>
<gene>
    <name evidence="2" type="ORF">H4K34_00115</name>
</gene>
<dbReference type="KEGG" id="chyd:H4K34_00115"/>
<evidence type="ECO:0000313" key="2">
    <source>
        <dbReference type="EMBL" id="QNR24276.1"/>
    </source>
</evidence>
<evidence type="ECO:0000313" key="3">
    <source>
        <dbReference type="Proteomes" id="UP000516305"/>
    </source>
</evidence>
<dbReference type="AlphaFoldDB" id="A0A7H0VEX8"/>
<dbReference type="RefSeq" id="WP_210758803.1">
    <property type="nucleotide sequence ID" value="NZ_CP060139.1"/>
</dbReference>
<keyword evidence="1" id="KW-0472">Membrane</keyword>
<feature type="transmembrane region" description="Helical" evidence="1">
    <location>
        <begin position="20"/>
        <end position="39"/>
    </location>
</feature>
<name>A0A7H0VEX8_9FLAO</name>
<keyword evidence="1" id="KW-1133">Transmembrane helix</keyword>
<feature type="transmembrane region" description="Helical" evidence="1">
    <location>
        <begin position="51"/>
        <end position="68"/>
    </location>
</feature>
<dbReference type="Proteomes" id="UP000516305">
    <property type="component" value="Chromosome"/>
</dbReference>
<sequence>MKFYSSSPSVAHAINRTWIYLPPTFLLLFGLPFALIYIFDHYDLLSGDLSILLLFLFSFGCAFIYGIFATEHWFSKYIVQVDNQKELYQRAVWNGVILKFSADRVLKRLAITPVDRNVIYQPQLPDLDFKYKLRITATHLIIRNQKIPLNKIKSYKLRPYSYTQSSLFYSNRLYLYNTEGEKAQKKIGLAKPRKFEAALYEYWRNAHLAEGAQN</sequence>
<reference evidence="2 3" key="1">
    <citation type="submission" date="2020-08" db="EMBL/GenBank/DDBJ databases">
        <title>Croceimicrobium hydrocarbonivorans gen. nov., sp. nov., a novel marine bacterium isolated from a bacterial consortium that degrades polyethylene terephthalate.</title>
        <authorList>
            <person name="Liu R."/>
        </authorList>
    </citation>
    <scope>NUCLEOTIDE SEQUENCE [LARGE SCALE GENOMIC DNA]</scope>
    <source>
        <strain evidence="2 3">A20-9</strain>
    </source>
</reference>
<keyword evidence="1" id="KW-0812">Transmembrane</keyword>
<proteinExistence type="predicted"/>
<accession>A0A7H0VEX8</accession>
<keyword evidence="3" id="KW-1185">Reference proteome</keyword>